<sequence>MNKQGGNIIPVILFAVILCIIFSCENNHASDKTKIKSIDSVNTNKTKKISHKPYSTFQDTLKVSKPSAVFFHPDSLQLEKIKQQTDSTAFKDLTHVDFYLTQNARNVIRNAWPSLNIIEARSFRYLLFLKKDGSKEYIDLDQYVETFGLFLFDGKKSPKFVDMMNVDTELYFYFKK</sequence>
<keyword evidence="1" id="KW-1133">Transmembrane helix</keyword>
<dbReference type="AlphaFoldDB" id="A0A5B8VFH4"/>
<evidence type="ECO:0000313" key="2">
    <source>
        <dbReference type="EMBL" id="QEC69863.1"/>
    </source>
</evidence>
<proteinExistence type="predicted"/>
<keyword evidence="3" id="KW-1185">Reference proteome</keyword>
<dbReference type="OrthoDB" id="661499at2"/>
<keyword evidence="1" id="KW-0812">Transmembrane</keyword>
<dbReference type="RefSeq" id="WP_147192739.1">
    <property type="nucleotide sequence ID" value="NZ_CP042435.1"/>
</dbReference>
<dbReference type="PROSITE" id="PS51257">
    <property type="entry name" value="PROKAR_LIPOPROTEIN"/>
    <property type="match status" value="1"/>
</dbReference>
<feature type="transmembrane region" description="Helical" evidence="1">
    <location>
        <begin position="6"/>
        <end position="24"/>
    </location>
</feature>
<evidence type="ECO:0008006" key="4">
    <source>
        <dbReference type="Google" id="ProtNLM"/>
    </source>
</evidence>
<name>A0A5B8VFH4_9BACT</name>
<protein>
    <recommendedName>
        <fullName evidence="4">Lipoprotein</fullName>
    </recommendedName>
</protein>
<evidence type="ECO:0000256" key="1">
    <source>
        <dbReference type="SAM" id="Phobius"/>
    </source>
</evidence>
<dbReference type="EMBL" id="CP042435">
    <property type="protein sequence ID" value="QEC69863.1"/>
    <property type="molecule type" value="Genomic_DNA"/>
</dbReference>
<gene>
    <name evidence="2" type="ORF">FRZ67_22130</name>
</gene>
<dbReference type="Proteomes" id="UP000321533">
    <property type="component" value="Chromosome"/>
</dbReference>
<evidence type="ECO:0000313" key="3">
    <source>
        <dbReference type="Proteomes" id="UP000321533"/>
    </source>
</evidence>
<organism evidence="2 3">
    <name type="scientific">Panacibacter ginsenosidivorans</name>
    <dbReference type="NCBI Taxonomy" id="1813871"/>
    <lineage>
        <taxon>Bacteria</taxon>
        <taxon>Pseudomonadati</taxon>
        <taxon>Bacteroidota</taxon>
        <taxon>Chitinophagia</taxon>
        <taxon>Chitinophagales</taxon>
        <taxon>Chitinophagaceae</taxon>
        <taxon>Panacibacter</taxon>
    </lineage>
</organism>
<reference evidence="2 3" key="1">
    <citation type="journal article" date="2016" name="Int. J. Syst. Evol. Microbiol.">
        <title>Panacibacter ginsenosidivorans gen. nov., sp. nov., with ginsenoside converting activity isolated from soil of a ginseng field.</title>
        <authorList>
            <person name="Siddiqi M.Z."/>
            <person name="Muhammad Shafi S."/>
            <person name="Choi K.D."/>
            <person name="Im W.T."/>
        </authorList>
    </citation>
    <scope>NUCLEOTIDE SEQUENCE [LARGE SCALE GENOMIC DNA]</scope>
    <source>
        <strain evidence="2 3">Gsoil1550</strain>
    </source>
</reference>
<dbReference type="KEGG" id="pgin:FRZ67_22130"/>
<accession>A0A5B8VFH4</accession>
<keyword evidence="1" id="KW-0472">Membrane</keyword>